<name>A0AAN7PCR6_MYCAM</name>
<accession>A0AAN7PCR6</accession>
<sequence length="487" mass="53373">MRSSLSLLFSKLDKPKVVVGSDKVSPQPPFLHTKQPQLPQPLLIRLTLHQLHRPSLEVLRHLNVSLVVRGPKLNTVFEGHDHCPSPAGHAISDTSQDAIGLLGHLGTLLPHIQLAVNQHPQVLFHRAALQPLFPKPVALQGVAVAQVQDHALSLVESHTLGLGPSIQPVQIPPYSLPALKLLPNLDCLPRDSVNQSPKQAKVCPPDVQDSSSADPPPYFSKNFFILQALHHRCTSVSEFPWALHTVLHQGLRHLKNQSALPQYAANLPETSPEDGRNFFHLAVAALCTDDRKPGFTLPGTATLSAQDSNTKQGENALFLARGDQFCIYRCQLMARTAAARRNVPSTIHTLLPGRGRDSPRRTEGPRAHRRDGTDPGCCEDAEIGQERAHTYVGEKKILQVSHHSLEKTKTNFPPQVISNQHMSWQTHFHRSLWRRATCDTSHQQRAGRTCLLCLRCLGLGPCAGAPSLFSAAENLSNIAAAAKISMG</sequence>
<comment type="caution">
    <text evidence="2">The sequence shown here is derived from an EMBL/GenBank/DDBJ whole genome shotgun (WGS) entry which is preliminary data.</text>
</comment>
<proteinExistence type="predicted"/>
<dbReference type="Proteomes" id="UP001333110">
    <property type="component" value="Unassembled WGS sequence"/>
</dbReference>
<evidence type="ECO:0000313" key="2">
    <source>
        <dbReference type="EMBL" id="KAK4823086.1"/>
    </source>
</evidence>
<dbReference type="EMBL" id="JAUNZN010000004">
    <property type="protein sequence ID" value="KAK4823086.1"/>
    <property type="molecule type" value="Genomic_DNA"/>
</dbReference>
<evidence type="ECO:0000313" key="3">
    <source>
        <dbReference type="Proteomes" id="UP001333110"/>
    </source>
</evidence>
<feature type="region of interest" description="Disordered" evidence="1">
    <location>
        <begin position="348"/>
        <end position="377"/>
    </location>
</feature>
<keyword evidence="3" id="KW-1185">Reference proteome</keyword>
<feature type="region of interest" description="Disordered" evidence="1">
    <location>
        <begin position="193"/>
        <end position="213"/>
    </location>
</feature>
<protein>
    <submittedName>
        <fullName evidence="2">Uncharacterized protein</fullName>
    </submittedName>
</protein>
<reference evidence="2 3" key="1">
    <citation type="journal article" date="2023" name="J. Hered.">
        <title>Chromosome-level genome of the wood stork (Mycteria americana) provides insight into avian chromosome evolution.</title>
        <authorList>
            <person name="Flamio R. Jr."/>
            <person name="Ramstad K.M."/>
        </authorList>
    </citation>
    <scope>NUCLEOTIDE SEQUENCE [LARGE SCALE GENOMIC DNA]</scope>
    <source>
        <strain evidence="2">JAX WOST 10</strain>
    </source>
</reference>
<feature type="compositionally biased region" description="Basic and acidic residues" evidence="1">
    <location>
        <begin position="354"/>
        <end position="373"/>
    </location>
</feature>
<organism evidence="2 3">
    <name type="scientific">Mycteria americana</name>
    <name type="common">Wood stork</name>
    <dbReference type="NCBI Taxonomy" id="33587"/>
    <lineage>
        <taxon>Eukaryota</taxon>
        <taxon>Metazoa</taxon>
        <taxon>Chordata</taxon>
        <taxon>Craniata</taxon>
        <taxon>Vertebrata</taxon>
        <taxon>Euteleostomi</taxon>
        <taxon>Archelosauria</taxon>
        <taxon>Archosauria</taxon>
        <taxon>Dinosauria</taxon>
        <taxon>Saurischia</taxon>
        <taxon>Theropoda</taxon>
        <taxon>Coelurosauria</taxon>
        <taxon>Aves</taxon>
        <taxon>Neognathae</taxon>
        <taxon>Neoaves</taxon>
        <taxon>Aequornithes</taxon>
        <taxon>Ciconiiformes</taxon>
        <taxon>Ciconiidae</taxon>
        <taxon>Mycteria</taxon>
    </lineage>
</organism>
<gene>
    <name evidence="2" type="ORF">QYF61_025708</name>
</gene>
<dbReference type="AlphaFoldDB" id="A0AAN7PCR6"/>
<evidence type="ECO:0000256" key="1">
    <source>
        <dbReference type="SAM" id="MobiDB-lite"/>
    </source>
</evidence>